<evidence type="ECO:0000313" key="4">
    <source>
        <dbReference type="Proteomes" id="UP000472267"/>
    </source>
</evidence>
<keyword evidence="4" id="KW-1185">Reference proteome</keyword>
<reference evidence="3" key="2">
    <citation type="submission" date="2025-08" db="UniProtKB">
        <authorList>
            <consortium name="Ensembl"/>
        </authorList>
    </citation>
    <scope>IDENTIFICATION</scope>
</reference>
<sequence>MFITSSRTDDMGKLTVRMKNGLGSSRYKPAEYEKLQAVIEAKRLDNAIVESALDPFDKTGILQQKKEESIKTVLISRHRNSFIAGDRESFRMATVEPVQQLRDDLRFRLGEIRQQQSSRLIRQKLTEDIPEEVLDSDCPYPELKDSLTQAFLSLSEKYQSRLQSLQEQLQKTDRFCGWRPEHHEQFLFIVSQYTYGIPNYRELCMDMLLRLFPGKTKLELMDHERAWDMRCFLQTQLRAVAEQWQRDQEELRFRALVTLQEAKHAHQAELELHRDRRHQQDICSHLKEKVCLQQWRTQQEEVAKLEAAIAARRREKEEARSKRQQEKQAAVRSRQKEKVKQFYLKQQKRLETLEQRDQERLAKLRMLHRGTMMADTEAWRSRHLNAKEFELQRPLYNINTYTDTQIVSDPRMRVECALREAGMHHSHYAQEVLSVVRPLKPPRRDTQSALKF</sequence>
<dbReference type="PANTHER" id="PTHR21549:SF1">
    <property type="entry name" value="COILED-COIL DOMAIN-CONTAINING PROTEIN 148"/>
    <property type="match status" value="1"/>
</dbReference>
<dbReference type="AlphaFoldDB" id="A0A672HTF8"/>
<dbReference type="InParanoid" id="A0A672HTF8"/>
<organism evidence="3 4">
    <name type="scientific">Salarias fasciatus</name>
    <name type="common">Jewelled blenny</name>
    <name type="synonym">Blennius fasciatus</name>
    <dbReference type="NCBI Taxonomy" id="181472"/>
    <lineage>
        <taxon>Eukaryota</taxon>
        <taxon>Metazoa</taxon>
        <taxon>Chordata</taxon>
        <taxon>Craniata</taxon>
        <taxon>Vertebrata</taxon>
        <taxon>Euteleostomi</taxon>
        <taxon>Actinopterygii</taxon>
        <taxon>Neopterygii</taxon>
        <taxon>Teleostei</taxon>
        <taxon>Neoteleostei</taxon>
        <taxon>Acanthomorphata</taxon>
        <taxon>Ovalentaria</taxon>
        <taxon>Blenniimorphae</taxon>
        <taxon>Blenniiformes</taxon>
        <taxon>Blennioidei</taxon>
        <taxon>Blenniidae</taxon>
        <taxon>Salariinae</taxon>
        <taxon>Salarias</taxon>
    </lineage>
</organism>
<dbReference type="InterPro" id="IPR039902">
    <property type="entry name" value="CCDC148/CCDC112"/>
</dbReference>
<protein>
    <submittedName>
        <fullName evidence="3">Coiled-coil domain containing 148</fullName>
    </submittedName>
</protein>
<dbReference type="OMA" id="KLKKYWA"/>
<dbReference type="Ensembl" id="ENSSFAT00005033719.1">
    <property type="protein sequence ID" value="ENSSFAP00005032566.1"/>
    <property type="gene ID" value="ENSSFAG00005016472.1"/>
</dbReference>
<dbReference type="Proteomes" id="UP000472267">
    <property type="component" value="Chromosome 16"/>
</dbReference>
<evidence type="ECO:0000256" key="1">
    <source>
        <dbReference type="ARBA" id="ARBA00023054"/>
    </source>
</evidence>
<evidence type="ECO:0000313" key="3">
    <source>
        <dbReference type="Ensembl" id="ENSSFAP00005032566.1"/>
    </source>
</evidence>
<name>A0A672HTF8_SALFA</name>
<reference evidence="3" key="3">
    <citation type="submission" date="2025-09" db="UniProtKB">
        <authorList>
            <consortium name="Ensembl"/>
        </authorList>
    </citation>
    <scope>IDENTIFICATION</scope>
</reference>
<keyword evidence="1 2" id="KW-0175">Coiled coil</keyword>
<proteinExistence type="predicted"/>
<evidence type="ECO:0000256" key="2">
    <source>
        <dbReference type="SAM" id="Coils"/>
    </source>
</evidence>
<dbReference type="PANTHER" id="PTHR21549">
    <property type="entry name" value="MUTATED IN BLADDER CANCER 1"/>
    <property type="match status" value="1"/>
</dbReference>
<accession>A0A672HTF8</accession>
<feature type="coiled-coil region" evidence="2">
    <location>
        <begin position="302"/>
        <end position="336"/>
    </location>
</feature>
<reference evidence="3" key="1">
    <citation type="submission" date="2019-06" db="EMBL/GenBank/DDBJ databases">
        <authorList>
            <consortium name="Wellcome Sanger Institute Data Sharing"/>
        </authorList>
    </citation>
    <scope>NUCLEOTIDE SEQUENCE [LARGE SCALE GENOMIC DNA]</scope>
</reference>